<sequence>MVREGYLPSLQIWTSVFPSKRDETAFQDSSRCDASCYPPLCPSVGCPGARKMRLRRACNSSPCSNFSRRSPQRLLFSARCSDVATHPEGDPADTMNNQRVESGSPHHPSGVPRGQNQYAALPLDIKIVSTAPDVEGPVQIRPAAIDLHVGFIHVQRAKIGRVPPVPTQPLSISGA</sequence>
<feature type="region of interest" description="Disordered" evidence="1">
    <location>
        <begin position="85"/>
        <end position="115"/>
    </location>
</feature>
<evidence type="ECO:0000313" key="3">
    <source>
        <dbReference type="Proteomes" id="UP000251197"/>
    </source>
</evidence>
<gene>
    <name evidence="2" type="ORF">NCTC12120_05191</name>
</gene>
<organism evidence="2 3">
    <name type="scientific">Cedecea neteri</name>
    <dbReference type="NCBI Taxonomy" id="158822"/>
    <lineage>
        <taxon>Bacteria</taxon>
        <taxon>Pseudomonadati</taxon>
        <taxon>Pseudomonadota</taxon>
        <taxon>Gammaproteobacteria</taxon>
        <taxon>Enterobacterales</taxon>
        <taxon>Enterobacteriaceae</taxon>
        <taxon>Cedecea</taxon>
    </lineage>
</organism>
<evidence type="ECO:0000313" key="2">
    <source>
        <dbReference type="EMBL" id="SQC92008.1"/>
    </source>
</evidence>
<name>A0A2X3IHY8_9ENTR</name>
<dbReference type="EMBL" id="UAVU01000009">
    <property type="protein sequence ID" value="SQC92008.1"/>
    <property type="molecule type" value="Genomic_DNA"/>
</dbReference>
<reference evidence="2 3" key="1">
    <citation type="submission" date="2018-06" db="EMBL/GenBank/DDBJ databases">
        <authorList>
            <consortium name="Pathogen Informatics"/>
            <person name="Doyle S."/>
        </authorList>
    </citation>
    <scope>NUCLEOTIDE SEQUENCE [LARGE SCALE GENOMIC DNA]</scope>
    <source>
        <strain evidence="2 3">NCTC12120</strain>
    </source>
</reference>
<proteinExistence type="predicted"/>
<evidence type="ECO:0000256" key="1">
    <source>
        <dbReference type="SAM" id="MobiDB-lite"/>
    </source>
</evidence>
<dbReference type="AlphaFoldDB" id="A0A2X3IHY8"/>
<dbReference type="Proteomes" id="UP000251197">
    <property type="component" value="Unassembled WGS sequence"/>
</dbReference>
<accession>A0A2X3IHY8</accession>
<protein>
    <submittedName>
        <fullName evidence="2">Uncharacterized protein</fullName>
    </submittedName>
</protein>